<dbReference type="EMBL" id="KL410078">
    <property type="protein sequence ID" value="KFQ93919.1"/>
    <property type="molecule type" value="Genomic_DNA"/>
</dbReference>
<name>A0A091USH2_NIPNI</name>
<reference evidence="1 2" key="1">
    <citation type="submission" date="2014-04" db="EMBL/GenBank/DDBJ databases">
        <title>Genome evolution of avian class.</title>
        <authorList>
            <person name="Zhang G."/>
            <person name="Li C."/>
        </authorList>
    </citation>
    <scope>NUCLEOTIDE SEQUENCE [LARGE SCALE GENOMIC DNA]</scope>
    <source>
        <strain evidence="1">BGI_Y956</strain>
    </source>
</reference>
<proteinExistence type="predicted"/>
<protein>
    <submittedName>
        <fullName evidence="1">Uncharacterized protein</fullName>
    </submittedName>
</protein>
<sequence length="190" mass="20446">MAPCSSCFNPHIFCFERMSTDQPPSATFAISHGTASPPGAALWGPQGCGPPLAWAEQWAPHCQPQLFVPYSHQGRAVVPACPGLPPSLPSYCHLERQYTQHRGDISLDSDVPMEEGTIQGGNIPLHSDIPPIPSATLRVQAIRDTVVIPASAIVLPEEVLLEEARRRLDCSLRAVGISQDGPSSIPMPRD</sequence>
<dbReference type="Proteomes" id="UP000053283">
    <property type="component" value="Unassembled WGS sequence"/>
</dbReference>
<accession>A0A091USH2</accession>
<evidence type="ECO:0000313" key="2">
    <source>
        <dbReference type="Proteomes" id="UP000053283"/>
    </source>
</evidence>
<organism evidence="1 2">
    <name type="scientific">Nipponia nippon</name>
    <name type="common">Crested ibis</name>
    <name type="synonym">Ibis nippon</name>
    <dbReference type="NCBI Taxonomy" id="128390"/>
    <lineage>
        <taxon>Eukaryota</taxon>
        <taxon>Metazoa</taxon>
        <taxon>Chordata</taxon>
        <taxon>Craniata</taxon>
        <taxon>Vertebrata</taxon>
        <taxon>Euteleostomi</taxon>
        <taxon>Archelosauria</taxon>
        <taxon>Archosauria</taxon>
        <taxon>Dinosauria</taxon>
        <taxon>Saurischia</taxon>
        <taxon>Theropoda</taxon>
        <taxon>Coelurosauria</taxon>
        <taxon>Aves</taxon>
        <taxon>Neognathae</taxon>
        <taxon>Neoaves</taxon>
        <taxon>Aequornithes</taxon>
        <taxon>Pelecaniformes</taxon>
        <taxon>Threskiornithidae</taxon>
        <taxon>Nipponia</taxon>
    </lineage>
</organism>
<gene>
    <name evidence="1" type="ORF">Y956_06026</name>
</gene>
<dbReference type="AlphaFoldDB" id="A0A091USH2"/>
<keyword evidence="2" id="KW-1185">Reference proteome</keyword>
<evidence type="ECO:0000313" key="1">
    <source>
        <dbReference type="EMBL" id="KFQ93919.1"/>
    </source>
</evidence>
<feature type="non-terminal residue" evidence="1">
    <location>
        <position position="190"/>
    </location>
</feature>